<evidence type="ECO:0000256" key="2">
    <source>
        <dbReference type="ARBA" id="ARBA00022617"/>
    </source>
</evidence>
<keyword evidence="4 5" id="KW-0408">Iron</keyword>
<comment type="similarity">
    <text evidence="1 6">Belongs to the cytochrome P450 family.</text>
</comment>
<dbReference type="GO" id="GO:0016705">
    <property type="term" value="F:oxidoreductase activity, acting on paired donors, with incorporation or reduction of molecular oxygen"/>
    <property type="evidence" value="ECO:0007669"/>
    <property type="project" value="InterPro"/>
</dbReference>
<evidence type="ECO:0000256" key="5">
    <source>
        <dbReference type="PIRSR" id="PIRSR602403-1"/>
    </source>
</evidence>
<evidence type="ECO:0000256" key="6">
    <source>
        <dbReference type="RuleBase" id="RU000461"/>
    </source>
</evidence>
<keyword evidence="6" id="KW-0503">Monooxygenase</keyword>
<evidence type="ECO:0000256" key="7">
    <source>
        <dbReference type="SAM" id="Phobius"/>
    </source>
</evidence>
<dbReference type="GO" id="GO:0020037">
    <property type="term" value="F:heme binding"/>
    <property type="evidence" value="ECO:0007669"/>
    <property type="project" value="InterPro"/>
</dbReference>
<organism evidence="8">
    <name type="scientific">Picocystis salinarum</name>
    <dbReference type="NCBI Taxonomy" id="88271"/>
    <lineage>
        <taxon>Eukaryota</taxon>
        <taxon>Viridiplantae</taxon>
        <taxon>Chlorophyta</taxon>
        <taxon>Picocystophyceae</taxon>
        <taxon>Picocystales</taxon>
        <taxon>Picocystaceae</taxon>
        <taxon>Picocystis</taxon>
    </lineage>
</organism>
<dbReference type="InterPro" id="IPR050529">
    <property type="entry name" value="CYP450_sterol_14alpha_dmase"/>
</dbReference>
<keyword evidence="7" id="KW-0812">Transmembrane</keyword>
<evidence type="ECO:0000256" key="4">
    <source>
        <dbReference type="ARBA" id="ARBA00023004"/>
    </source>
</evidence>
<dbReference type="InterPro" id="IPR017972">
    <property type="entry name" value="Cyt_P450_CS"/>
</dbReference>
<dbReference type="GO" id="GO:0004497">
    <property type="term" value="F:monooxygenase activity"/>
    <property type="evidence" value="ECO:0007669"/>
    <property type="project" value="UniProtKB-KW"/>
</dbReference>
<dbReference type="CDD" id="cd11042">
    <property type="entry name" value="CYP51-like"/>
    <property type="match status" value="1"/>
</dbReference>
<evidence type="ECO:0000256" key="3">
    <source>
        <dbReference type="ARBA" id="ARBA00022723"/>
    </source>
</evidence>
<sequence length="500" mass="56841">MESAMPAWMADHVPQNPTLRAAVAVVVLGLLASLLVALLEGARSGGKRPPTVRTLPLIGGLLEFLKGPLRLIDSSYKKYGEVFTLNLLHKRITFLIGPHVSANFFKADDESLSQKEVYEFNIPTFGRGVVFDVDNKVRLEQFRFFADSLKSNRLRMYVGQMVEEAEKYFEGWGESGEVDLLKELSDLIIMTASRTLLGREVREHLFGRVSLLFHDLDMGMQPISVINPWLPIPAHKRRDKARVELGKIFAKVIRARRESGVSEPDVLQAFIDAKYKNGRALTDEEITGMLIAVLFAGQHTSSITSTWTGMRLIYNKEKCMPPVLEEQRKILAKHGDKLDYDILQEMDCLHRSVKEALRMNPPLIMLMRYVHKAYDVTTSTGETYHIPKGNIVSVSPTYAHRLPHVYKDPDVFDPDRFAAPREEDKKVPFSYIGFGGGRHGCMGETFAYLQIKTIWSILLRKFDFEFAQDHFPEPDYEAMVVGPKPPCRVRYKRRVLAPAE</sequence>
<dbReference type="InterPro" id="IPR036396">
    <property type="entry name" value="Cyt_P450_sf"/>
</dbReference>
<dbReference type="PANTHER" id="PTHR24304">
    <property type="entry name" value="CYTOCHROME P450 FAMILY 7"/>
    <property type="match status" value="1"/>
</dbReference>
<dbReference type="PRINTS" id="PR00465">
    <property type="entry name" value="EP450IV"/>
</dbReference>
<dbReference type="Pfam" id="PF00067">
    <property type="entry name" value="p450"/>
    <property type="match status" value="1"/>
</dbReference>
<accession>A0A7S3U9T7</accession>
<dbReference type="Gene3D" id="1.10.630.10">
    <property type="entry name" value="Cytochrome P450"/>
    <property type="match status" value="1"/>
</dbReference>
<name>A0A7S3U9T7_9CHLO</name>
<feature type="binding site" description="axial binding residue" evidence="5">
    <location>
        <position position="441"/>
    </location>
    <ligand>
        <name>heme</name>
        <dbReference type="ChEBI" id="CHEBI:30413"/>
    </ligand>
    <ligandPart>
        <name>Fe</name>
        <dbReference type="ChEBI" id="CHEBI:18248"/>
    </ligandPart>
</feature>
<protein>
    <submittedName>
        <fullName evidence="8">Uncharacterized protein</fullName>
    </submittedName>
</protein>
<dbReference type="PANTHER" id="PTHR24304:SF2">
    <property type="entry name" value="24-HYDROXYCHOLESTEROL 7-ALPHA-HYDROXYLASE"/>
    <property type="match status" value="1"/>
</dbReference>
<evidence type="ECO:0000313" key="8">
    <source>
        <dbReference type="EMBL" id="CAE0606410.1"/>
    </source>
</evidence>
<keyword evidence="6" id="KW-0560">Oxidoreductase</keyword>
<proteinExistence type="inferred from homology"/>
<dbReference type="PRINTS" id="PR00385">
    <property type="entry name" value="P450"/>
</dbReference>
<keyword evidence="3 5" id="KW-0479">Metal-binding</keyword>
<feature type="transmembrane region" description="Helical" evidence="7">
    <location>
        <begin position="20"/>
        <end position="39"/>
    </location>
</feature>
<reference evidence="8" key="1">
    <citation type="submission" date="2021-01" db="EMBL/GenBank/DDBJ databases">
        <authorList>
            <person name="Corre E."/>
            <person name="Pelletier E."/>
            <person name="Niang G."/>
            <person name="Scheremetjew M."/>
            <person name="Finn R."/>
            <person name="Kale V."/>
            <person name="Holt S."/>
            <person name="Cochrane G."/>
            <person name="Meng A."/>
            <person name="Brown T."/>
            <person name="Cohen L."/>
        </authorList>
    </citation>
    <scope>NUCLEOTIDE SEQUENCE</scope>
    <source>
        <strain evidence="8">CCMP1897</strain>
    </source>
</reference>
<keyword evidence="7" id="KW-0472">Membrane</keyword>
<keyword evidence="7" id="KW-1133">Transmembrane helix</keyword>
<dbReference type="InterPro" id="IPR001128">
    <property type="entry name" value="Cyt_P450"/>
</dbReference>
<comment type="cofactor">
    <cofactor evidence="5">
        <name>heme</name>
        <dbReference type="ChEBI" id="CHEBI:30413"/>
    </cofactor>
</comment>
<dbReference type="SUPFAM" id="SSF48264">
    <property type="entry name" value="Cytochrome P450"/>
    <property type="match status" value="1"/>
</dbReference>
<gene>
    <name evidence="8" type="ORF">PSAL00342_LOCUS226</name>
</gene>
<dbReference type="EMBL" id="HBIS01000265">
    <property type="protein sequence ID" value="CAE0606410.1"/>
    <property type="molecule type" value="Transcribed_RNA"/>
</dbReference>
<dbReference type="AlphaFoldDB" id="A0A7S3U9T7"/>
<evidence type="ECO:0000256" key="1">
    <source>
        <dbReference type="ARBA" id="ARBA00010617"/>
    </source>
</evidence>
<dbReference type="PROSITE" id="PS00086">
    <property type="entry name" value="CYTOCHROME_P450"/>
    <property type="match status" value="1"/>
</dbReference>
<dbReference type="GO" id="GO:0005506">
    <property type="term" value="F:iron ion binding"/>
    <property type="evidence" value="ECO:0007669"/>
    <property type="project" value="InterPro"/>
</dbReference>
<keyword evidence="2 5" id="KW-0349">Heme</keyword>
<dbReference type="InterPro" id="IPR002403">
    <property type="entry name" value="Cyt_P450_E_grp-IV"/>
</dbReference>